<evidence type="ECO:0000313" key="3">
    <source>
        <dbReference type="Proteomes" id="UP000829720"/>
    </source>
</evidence>
<reference evidence="2" key="1">
    <citation type="submission" date="2021-01" db="EMBL/GenBank/DDBJ databases">
        <authorList>
            <person name="Zahm M."/>
            <person name="Roques C."/>
            <person name="Cabau C."/>
            <person name="Klopp C."/>
            <person name="Donnadieu C."/>
            <person name="Jouanno E."/>
            <person name="Lampietro C."/>
            <person name="Louis A."/>
            <person name="Herpin A."/>
            <person name="Echchiki A."/>
            <person name="Berthelot C."/>
            <person name="Parey E."/>
            <person name="Roest-Crollius H."/>
            <person name="Braasch I."/>
            <person name="Postlethwait J."/>
            <person name="Bobe J."/>
            <person name="Montfort J."/>
            <person name="Bouchez O."/>
            <person name="Begum T."/>
            <person name="Mejri S."/>
            <person name="Adams A."/>
            <person name="Chen W.-J."/>
            <person name="Guiguen Y."/>
        </authorList>
    </citation>
    <scope>NUCLEOTIDE SEQUENCE</scope>
    <source>
        <tissue evidence="2">Blood</tissue>
    </source>
</reference>
<accession>A0A8T3CXP6</accession>
<dbReference type="OrthoDB" id="9946389at2759"/>
<name>A0A8T3CXP6_9TELE</name>
<organism evidence="2 3">
    <name type="scientific">Albula goreensis</name>
    <dbReference type="NCBI Taxonomy" id="1534307"/>
    <lineage>
        <taxon>Eukaryota</taxon>
        <taxon>Metazoa</taxon>
        <taxon>Chordata</taxon>
        <taxon>Craniata</taxon>
        <taxon>Vertebrata</taxon>
        <taxon>Euteleostomi</taxon>
        <taxon>Actinopterygii</taxon>
        <taxon>Neopterygii</taxon>
        <taxon>Teleostei</taxon>
        <taxon>Albuliformes</taxon>
        <taxon>Albulidae</taxon>
        <taxon>Albula</taxon>
    </lineage>
</organism>
<evidence type="ECO:0000256" key="1">
    <source>
        <dbReference type="SAM" id="MobiDB-lite"/>
    </source>
</evidence>
<comment type="caution">
    <text evidence="2">The sequence shown here is derived from an EMBL/GenBank/DDBJ whole genome shotgun (WGS) entry which is preliminary data.</text>
</comment>
<dbReference type="AlphaFoldDB" id="A0A8T3CXP6"/>
<dbReference type="Proteomes" id="UP000829720">
    <property type="component" value="Unassembled WGS sequence"/>
</dbReference>
<keyword evidence="3" id="KW-1185">Reference proteome</keyword>
<feature type="region of interest" description="Disordered" evidence="1">
    <location>
        <begin position="158"/>
        <end position="181"/>
    </location>
</feature>
<protein>
    <submittedName>
        <fullName evidence="2">Uncharacterized protein</fullName>
    </submittedName>
</protein>
<sequence length="181" mass="20686">MEYLLGQRIEKHRRQRVYRLRTTYLSLSEEECQCKLRVSRQTVTDICHLLADDLEKTSYCPYTLPVAKRQPKHGREGISWQRSFSVYSLVCRLGGTMKWLSTEWCGGSRGTVRALDRVDRGDGVVGRGTCRRDEALSCLSWPSLITCDASEKLQQHVNAAQSSTHRHNSMPDSLPSLLELQ</sequence>
<gene>
    <name evidence="2" type="ORF">AGOR_G00189760</name>
</gene>
<evidence type="ECO:0000313" key="2">
    <source>
        <dbReference type="EMBL" id="KAI1887385.1"/>
    </source>
</evidence>
<dbReference type="EMBL" id="JAERUA010000018">
    <property type="protein sequence ID" value="KAI1887385.1"/>
    <property type="molecule type" value="Genomic_DNA"/>
</dbReference>
<proteinExistence type="predicted"/>